<dbReference type="Gene3D" id="2.60.40.10">
    <property type="entry name" value="Immunoglobulins"/>
    <property type="match status" value="1"/>
</dbReference>
<accession>A0ABD3XMP1</accession>
<protein>
    <recommendedName>
        <fullName evidence="1">Ig-like domain-containing protein</fullName>
    </recommendedName>
</protein>
<comment type="caution">
    <text evidence="2">The sequence shown here is derived from an EMBL/GenBank/DDBJ whole genome shotgun (WGS) entry which is preliminary data.</text>
</comment>
<proteinExistence type="predicted"/>
<feature type="non-terminal residue" evidence="2">
    <location>
        <position position="1"/>
    </location>
</feature>
<dbReference type="InterPro" id="IPR036179">
    <property type="entry name" value="Ig-like_dom_sf"/>
</dbReference>
<dbReference type="AlphaFoldDB" id="A0ABD3XMP1"/>
<name>A0ABD3XMP1_SINWO</name>
<sequence>RVTVAALQQNGQTIVNATLIVNSGKPTTLSCVTGNSRPDAKIDWYIGSEKIGNGTSLNFIPTIVDHDKTIYCRAYNIDPNQPVFSDKPILFVR</sequence>
<reference evidence="2 3" key="1">
    <citation type="submission" date="2024-11" db="EMBL/GenBank/DDBJ databases">
        <title>Chromosome-level genome assembly of the freshwater bivalve Anodonta woodiana.</title>
        <authorList>
            <person name="Chen X."/>
        </authorList>
    </citation>
    <scope>NUCLEOTIDE SEQUENCE [LARGE SCALE GENOMIC DNA]</scope>
    <source>
        <strain evidence="2">MN2024</strain>
        <tissue evidence="2">Gills</tissue>
    </source>
</reference>
<dbReference type="Proteomes" id="UP001634394">
    <property type="component" value="Unassembled WGS sequence"/>
</dbReference>
<feature type="domain" description="Ig-like" evidence="1">
    <location>
        <begin position="1"/>
        <end position="85"/>
    </location>
</feature>
<evidence type="ECO:0000259" key="1">
    <source>
        <dbReference type="PROSITE" id="PS50835"/>
    </source>
</evidence>
<feature type="non-terminal residue" evidence="2">
    <location>
        <position position="93"/>
    </location>
</feature>
<dbReference type="SUPFAM" id="SSF48726">
    <property type="entry name" value="Immunoglobulin"/>
    <property type="match status" value="1"/>
</dbReference>
<dbReference type="PROSITE" id="PS50835">
    <property type="entry name" value="IG_LIKE"/>
    <property type="match status" value="1"/>
</dbReference>
<organism evidence="2 3">
    <name type="scientific">Sinanodonta woodiana</name>
    <name type="common">Chinese pond mussel</name>
    <name type="synonym">Anodonta woodiana</name>
    <dbReference type="NCBI Taxonomy" id="1069815"/>
    <lineage>
        <taxon>Eukaryota</taxon>
        <taxon>Metazoa</taxon>
        <taxon>Spiralia</taxon>
        <taxon>Lophotrochozoa</taxon>
        <taxon>Mollusca</taxon>
        <taxon>Bivalvia</taxon>
        <taxon>Autobranchia</taxon>
        <taxon>Heteroconchia</taxon>
        <taxon>Palaeoheterodonta</taxon>
        <taxon>Unionida</taxon>
        <taxon>Unionoidea</taxon>
        <taxon>Unionidae</taxon>
        <taxon>Unioninae</taxon>
        <taxon>Sinanodonta</taxon>
    </lineage>
</organism>
<dbReference type="EMBL" id="JBJQND010000002">
    <property type="protein sequence ID" value="KAL3887522.1"/>
    <property type="molecule type" value="Genomic_DNA"/>
</dbReference>
<evidence type="ECO:0000313" key="3">
    <source>
        <dbReference type="Proteomes" id="UP001634394"/>
    </source>
</evidence>
<evidence type="ECO:0000313" key="2">
    <source>
        <dbReference type="EMBL" id="KAL3887522.1"/>
    </source>
</evidence>
<keyword evidence="3" id="KW-1185">Reference proteome</keyword>
<gene>
    <name evidence="2" type="ORF">ACJMK2_027463</name>
</gene>
<dbReference type="InterPro" id="IPR013783">
    <property type="entry name" value="Ig-like_fold"/>
</dbReference>
<dbReference type="InterPro" id="IPR007110">
    <property type="entry name" value="Ig-like_dom"/>
</dbReference>